<evidence type="ECO:0000313" key="5">
    <source>
        <dbReference type="Proteomes" id="UP001215598"/>
    </source>
</evidence>
<keyword evidence="1 4" id="KW-0396">Initiation factor</keyword>
<dbReference type="Gene3D" id="3.40.140.10">
    <property type="entry name" value="Cytidine Deaminase, domain 2"/>
    <property type="match status" value="1"/>
</dbReference>
<dbReference type="InterPro" id="IPR027524">
    <property type="entry name" value="eIF3h"/>
</dbReference>
<evidence type="ECO:0000259" key="2">
    <source>
        <dbReference type="Pfam" id="PF01398"/>
    </source>
</evidence>
<comment type="similarity">
    <text evidence="1">Belongs to the eIF-3 subunit H family.</text>
</comment>
<reference evidence="4" key="1">
    <citation type="submission" date="2023-03" db="EMBL/GenBank/DDBJ databases">
        <title>Massive genome expansion in bonnet fungi (Mycena s.s.) driven by repeated elements and novel gene families across ecological guilds.</title>
        <authorList>
            <consortium name="Lawrence Berkeley National Laboratory"/>
            <person name="Harder C.B."/>
            <person name="Miyauchi S."/>
            <person name="Viragh M."/>
            <person name="Kuo A."/>
            <person name="Thoen E."/>
            <person name="Andreopoulos B."/>
            <person name="Lu D."/>
            <person name="Skrede I."/>
            <person name="Drula E."/>
            <person name="Henrissat B."/>
            <person name="Morin E."/>
            <person name="Kohler A."/>
            <person name="Barry K."/>
            <person name="LaButti K."/>
            <person name="Morin E."/>
            <person name="Salamov A."/>
            <person name="Lipzen A."/>
            <person name="Mereny Z."/>
            <person name="Hegedus B."/>
            <person name="Baldrian P."/>
            <person name="Stursova M."/>
            <person name="Weitz H."/>
            <person name="Taylor A."/>
            <person name="Grigoriev I.V."/>
            <person name="Nagy L.G."/>
            <person name="Martin F."/>
            <person name="Kauserud H."/>
        </authorList>
    </citation>
    <scope>NUCLEOTIDE SEQUENCE</scope>
    <source>
        <strain evidence="4">CBHHK182m</strain>
    </source>
</reference>
<keyword evidence="5" id="KW-1185">Reference proteome</keyword>
<dbReference type="GO" id="GO:0001732">
    <property type="term" value="P:formation of cytoplasmic translation initiation complex"/>
    <property type="evidence" value="ECO:0007669"/>
    <property type="project" value="UniProtKB-UniRule"/>
</dbReference>
<dbReference type="Pfam" id="PF01398">
    <property type="entry name" value="JAB"/>
    <property type="match status" value="1"/>
</dbReference>
<comment type="subcellular location">
    <subcellularLocation>
        <location evidence="1">Cytoplasm</location>
    </subcellularLocation>
</comment>
<proteinExistence type="inferred from homology"/>
<dbReference type="GO" id="GO:0016282">
    <property type="term" value="C:eukaryotic 43S preinitiation complex"/>
    <property type="evidence" value="ECO:0007669"/>
    <property type="project" value="UniProtKB-UniRule"/>
</dbReference>
<evidence type="ECO:0000313" key="4">
    <source>
        <dbReference type="EMBL" id="KAJ7786424.1"/>
    </source>
</evidence>
<protein>
    <recommendedName>
        <fullName evidence="1">Eukaryotic translation initiation factor 3 subunit H</fullName>
        <shortName evidence="1">eIF3h</shortName>
    </recommendedName>
</protein>
<dbReference type="Pfam" id="PF19445">
    <property type="entry name" value="eIF3h_C"/>
    <property type="match status" value="1"/>
</dbReference>
<dbReference type="CDD" id="cd08065">
    <property type="entry name" value="MPN_eIF3h"/>
    <property type="match status" value="1"/>
</dbReference>
<dbReference type="InterPro" id="IPR000555">
    <property type="entry name" value="JAMM/MPN+_dom"/>
</dbReference>
<dbReference type="GO" id="GO:0033290">
    <property type="term" value="C:eukaryotic 48S preinitiation complex"/>
    <property type="evidence" value="ECO:0007669"/>
    <property type="project" value="UniProtKB-UniRule"/>
</dbReference>
<comment type="caution">
    <text evidence="4">The sequence shown here is derived from an EMBL/GenBank/DDBJ whole genome shotgun (WGS) entry which is preliminary data.</text>
</comment>
<dbReference type="Proteomes" id="UP001215598">
    <property type="component" value="Unassembled WGS sequence"/>
</dbReference>
<dbReference type="EMBL" id="JARKIB010000001">
    <property type="protein sequence ID" value="KAJ7786424.1"/>
    <property type="molecule type" value="Genomic_DNA"/>
</dbReference>
<evidence type="ECO:0000259" key="3">
    <source>
        <dbReference type="Pfam" id="PF19445"/>
    </source>
</evidence>
<comment type="subunit">
    <text evidence="1">Component of the eukaryotic translation initiation factor 3 (eIF-3) complex.</text>
</comment>
<sequence>MAATSMAAALAASLPAPTAAPAPAAPTYEAIPPSMSKVIDIEAEIPLQVVQLDGLVVTKILKHSREASSATVSNSFALPHHVSDEDEKSSKSSARYQASMLRSLREVQADDSVVGFYQATSLGAFFNQNLVEIQAIHQDKLRHGGVVIVHDLSLTARGNASFRAFRLTPSFLDAYKKANFSTASLVNHRLTFSSILEEVPLQVRINPLLGSFLGSLTKSTPSLLPDSTPESARNSNLPPSFSALDLGTTGLTRNLEQIIEAVDNYRTEEGNLAYLSRQIARERARADNYVAKRKEENLARVAQDLAPLPEEDVARLFKIPAEPSRLESMLILGQIDAYGKSLESTASSGLIKIYGVRSI</sequence>
<accession>A0AAD7KIK6</accession>
<name>A0AAD7KIK6_9AGAR</name>
<dbReference type="GO" id="GO:0008237">
    <property type="term" value="F:metallopeptidase activity"/>
    <property type="evidence" value="ECO:0007669"/>
    <property type="project" value="InterPro"/>
</dbReference>
<dbReference type="AlphaFoldDB" id="A0AAD7KIK6"/>
<feature type="domain" description="eIF3h C-terminal" evidence="3">
    <location>
        <begin position="155"/>
        <end position="354"/>
    </location>
</feature>
<comment type="function">
    <text evidence="1">Component of the eukaryotic translation initiation factor 3 (eIF-3) complex, which is involved in protein synthesis of a specialized repertoire of mRNAs and, together with other initiation factors, stimulates binding of mRNA and methionyl-tRNAi to the 40S ribosome. The eIF-3 complex specifically targets and initiates translation of a subset of mRNAs involved in cell proliferation.</text>
</comment>
<dbReference type="GO" id="GO:0003743">
    <property type="term" value="F:translation initiation factor activity"/>
    <property type="evidence" value="ECO:0007669"/>
    <property type="project" value="UniProtKB-UniRule"/>
</dbReference>
<feature type="domain" description="JAB1/MPN/MOV34 metalloenzyme" evidence="2">
    <location>
        <begin position="69"/>
        <end position="138"/>
    </location>
</feature>
<organism evidence="4 5">
    <name type="scientific">Mycena metata</name>
    <dbReference type="NCBI Taxonomy" id="1033252"/>
    <lineage>
        <taxon>Eukaryota</taxon>
        <taxon>Fungi</taxon>
        <taxon>Dikarya</taxon>
        <taxon>Basidiomycota</taxon>
        <taxon>Agaricomycotina</taxon>
        <taxon>Agaricomycetes</taxon>
        <taxon>Agaricomycetidae</taxon>
        <taxon>Agaricales</taxon>
        <taxon>Marasmiineae</taxon>
        <taxon>Mycenaceae</taxon>
        <taxon>Mycena</taxon>
    </lineage>
</organism>
<keyword evidence="1" id="KW-0648">Protein biosynthesis</keyword>
<dbReference type="GO" id="GO:0005852">
    <property type="term" value="C:eukaryotic translation initiation factor 3 complex"/>
    <property type="evidence" value="ECO:0007669"/>
    <property type="project" value="UniProtKB-UniRule"/>
</dbReference>
<gene>
    <name evidence="4" type="ORF">B0H16DRAFT_1490424</name>
</gene>
<evidence type="ECO:0000256" key="1">
    <source>
        <dbReference type="HAMAP-Rule" id="MF_03007"/>
    </source>
</evidence>
<dbReference type="InterPro" id="IPR045810">
    <property type="entry name" value="eIF3h_C"/>
</dbReference>
<dbReference type="HAMAP" id="MF_03007">
    <property type="entry name" value="eIF3h"/>
    <property type="match status" value="1"/>
</dbReference>
<keyword evidence="1" id="KW-0963">Cytoplasm</keyword>